<feature type="region of interest" description="Disordered" evidence="1">
    <location>
        <begin position="1"/>
        <end position="25"/>
    </location>
</feature>
<dbReference type="EMBL" id="CADCTQ010000048">
    <property type="protein sequence ID" value="CAA9222647.1"/>
    <property type="molecule type" value="Genomic_DNA"/>
</dbReference>
<feature type="non-terminal residue" evidence="2">
    <location>
        <position position="69"/>
    </location>
</feature>
<evidence type="ECO:0000313" key="2">
    <source>
        <dbReference type="EMBL" id="CAA9222647.1"/>
    </source>
</evidence>
<organism evidence="2">
    <name type="scientific">uncultured Cytophagales bacterium</name>
    <dbReference type="NCBI Taxonomy" id="158755"/>
    <lineage>
        <taxon>Bacteria</taxon>
        <taxon>Pseudomonadati</taxon>
        <taxon>Bacteroidota</taxon>
        <taxon>Sphingobacteriia</taxon>
        <taxon>Sphingobacteriales</taxon>
        <taxon>environmental samples</taxon>
    </lineage>
</organism>
<gene>
    <name evidence="2" type="ORF">AVDCRST_MAG56-492</name>
</gene>
<proteinExistence type="predicted"/>
<feature type="non-terminal residue" evidence="2">
    <location>
        <position position="1"/>
    </location>
</feature>
<evidence type="ECO:0000256" key="1">
    <source>
        <dbReference type="SAM" id="MobiDB-lite"/>
    </source>
</evidence>
<name>A0A6J4HFZ3_9SPHI</name>
<dbReference type="AlphaFoldDB" id="A0A6J4HFZ3"/>
<accession>A0A6J4HFZ3</accession>
<reference evidence="2" key="1">
    <citation type="submission" date="2020-02" db="EMBL/GenBank/DDBJ databases">
        <authorList>
            <person name="Meier V. D."/>
        </authorList>
    </citation>
    <scope>NUCLEOTIDE SEQUENCE</scope>
    <source>
        <strain evidence="2">AVDCRST_MAG56</strain>
    </source>
</reference>
<protein>
    <submittedName>
        <fullName evidence="2">Uncharacterized protein</fullName>
    </submittedName>
</protein>
<sequence>EGLGHQSDGQGKVSRIGPGRSKKPLPFRKIFLGCYDLFKNFSSFVAATAFPQGITASTQPFTTPYPHSV</sequence>